<reference evidence="1" key="1">
    <citation type="submission" date="2023-01" db="EMBL/GenBank/DDBJ databases">
        <authorList>
            <person name="Van Ghelder C."/>
            <person name="Rancurel C."/>
        </authorList>
    </citation>
    <scope>NUCLEOTIDE SEQUENCE</scope>
    <source>
        <strain evidence="1">CNCM I-4278</strain>
    </source>
</reference>
<evidence type="ECO:0000313" key="1">
    <source>
        <dbReference type="EMBL" id="CAI6281643.1"/>
    </source>
</evidence>
<dbReference type="AlphaFoldDB" id="A0A9W4XHV4"/>
<proteinExistence type="predicted"/>
<dbReference type="EMBL" id="CAOQHR010000001">
    <property type="protein sequence ID" value="CAI6281643.1"/>
    <property type="molecule type" value="Genomic_DNA"/>
</dbReference>
<dbReference type="Proteomes" id="UP001152607">
    <property type="component" value="Unassembled WGS sequence"/>
</dbReference>
<name>A0A9W4XHV4_9PLEO</name>
<gene>
    <name evidence="1" type="ORF">PDIGIT_LOCUS2135</name>
</gene>
<comment type="caution">
    <text evidence="1">The sequence shown here is derived from an EMBL/GenBank/DDBJ whole genome shotgun (WGS) entry which is preliminary data.</text>
</comment>
<keyword evidence="2" id="KW-1185">Reference proteome</keyword>
<evidence type="ECO:0000313" key="2">
    <source>
        <dbReference type="Proteomes" id="UP001152607"/>
    </source>
</evidence>
<accession>A0A9W4XHV4</accession>
<organism evidence="1 2">
    <name type="scientific">Periconia digitata</name>
    <dbReference type="NCBI Taxonomy" id="1303443"/>
    <lineage>
        <taxon>Eukaryota</taxon>
        <taxon>Fungi</taxon>
        <taxon>Dikarya</taxon>
        <taxon>Ascomycota</taxon>
        <taxon>Pezizomycotina</taxon>
        <taxon>Dothideomycetes</taxon>
        <taxon>Pleosporomycetidae</taxon>
        <taxon>Pleosporales</taxon>
        <taxon>Massarineae</taxon>
        <taxon>Periconiaceae</taxon>
        <taxon>Periconia</taxon>
    </lineage>
</organism>
<protein>
    <submittedName>
        <fullName evidence="1">Uncharacterized protein</fullName>
    </submittedName>
</protein>
<sequence length="114" mass="13179">MPRHSTVIIMTPRLIFVRSTSDYSRTFVALSNSMFLLSRYRCMRTTSNITVVPRVTHAKPCESHPPSLRYLKSRTRISAVKAPKCVKYIQRLVVKCPIKSSHCSRVYYPTFPMP</sequence>